<dbReference type="RefSeq" id="WP_091384978.1">
    <property type="nucleotide sequence ID" value="NZ_FNQO01000001.1"/>
</dbReference>
<evidence type="ECO:0000256" key="12">
    <source>
        <dbReference type="RuleBase" id="RU366074"/>
    </source>
</evidence>
<keyword evidence="9 12" id="KW-0275">Fatty acid biosynthesis</keyword>
<proteinExistence type="inferred from homology"/>
<dbReference type="GO" id="GO:0051287">
    <property type="term" value="F:NAD binding"/>
    <property type="evidence" value="ECO:0007669"/>
    <property type="project" value="UniProtKB-UniRule"/>
</dbReference>
<dbReference type="Pfam" id="PF13561">
    <property type="entry name" value="adh_short_C2"/>
    <property type="match status" value="1"/>
</dbReference>
<evidence type="ECO:0000313" key="14">
    <source>
        <dbReference type="EMBL" id="SDZ82716.1"/>
    </source>
</evidence>
<dbReference type="EMBL" id="FNQO01000001">
    <property type="protein sequence ID" value="SDZ82716.1"/>
    <property type="molecule type" value="Genomic_DNA"/>
</dbReference>
<dbReference type="SUPFAM" id="SSF51735">
    <property type="entry name" value="NAD(P)-binding Rossmann-fold domains"/>
    <property type="match status" value="1"/>
</dbReference>
<dbReference type="InterPro" id="IPR050259">
    <property type="entry name" value="SDR"/>
</dbReference>
<evidence type="ECO:0000256" key="10">
    <source>
        <dbReference type="PIRSR" id="PIRSR611284-1"/>
    </source>
</evidence>
<sequence>MTLTTSLNDKVALVTGASRGIGAAIADTLGSLGATVIGTATSAAGAEKISARFAEKGIAGAGKVLDVTSAESLAELLQSAKTEFGAPTILVNNAGITKDNLLMRMKDEEWDSVIDTNLSAVYRVTKACLRDMTKARWGRIINISSVVGSMGNAGQSNYAATKAGVAGFARSLAAEVGSRGITVNTVAPGFIDTDMTKVLPEAQREALMSKIPLGRLGAPEEIASVVAFLASDAGGYVTGETIHVNGGMYMA</sequence>
<keyword evidence="6 11" id="KW-0521">NADP</keyword>
<protein>
    <recommendedName>
        <fullName evidence="12">3-oxoacyl-[acyl-carrier-protein] reductase</fullName>
        <ecNumber evidence="12">1.1.1.100</ecNumber>
    </recommendedName>
</protein>
<evidence type="ECO:0000256" key="8">
    <source>
        <dbReference type="ARBA" id="ARBA00023098"/>
    </source>
</evidence>
<dbReference type="Gene3D" id="3.40.50.720">
    <property type="entry name" value="NAD(P)-binding Rossmann-like Domain"/>
    <property type="match status" value="1"/>
</dbReference>
<dbReference type="NCBIfam" id="NF009466">
    <property type="entry name" value="PRK12826.1-2"/>
    <property type="match status" value="1"/>
</dbReference>
<dbReference type="InterPro" id="IPR036291">
    <property type="entry name" value="NAD(P)-bd_dom_sf"/>
</dbReference>
<dbReference type="PANTHER" id="PTHR42879:SF2">
    <property type="entry name" value="3-OXOACYL-[ACYL-CARRIER-PROTEIN] REDUCTASE FABG"/>
    <property type="match status" value="1"/>
</dbReference>
<dbReference type="OrthoDB" id="9804774at2"/>
<dbReference type="InterPro" id="IPR057326">
    <property type="entry name" value="KR_dom"/>
</dbReference>
<evidence type="ECO:0000256" key="11">
    <source>
        <dbReference type="PIRSR" id="PIRSR611284-2"/>
    </source>
</evidence>
<evidence type="ECO:0000256" key="6">
    <source>
        <dbReference type="ARBA" id="ARBA00022857"/>
    </source>
</evidence>
<evidence type="ECO:0000256" key="2">
    <source>
        <dbReference type="ARBA" id="ARBA00005194"/>
    </source>
</evidence>
<comment type="similarity">
    <text evidence="3 12">Belongs to the short-chain dehydrogenases/reductases (SDR) family.</text>
</comment>
<evidence type="ECO:0000256" key="9">
    <source>
        <dbReference type="ARBA" id="ARBA00023160"/>
    </source>
</evidence>
<comment type="function">
    <text evidence="1 12">Catalyzes the NADPH-dependent reduction of beta-ketoacyl-ACP substrates to beta-hydroxyacyl-ACP products, the first reductive step in the elongation cycle of fatty acid biosynthesis.</text>
</comment>
<accession>A0A1H3W6M4</accession>
<dbReference type="GO" id="GO:0030497">
    <property type="term" value="P:fatty acid elongation"/>
    <property type="evidence" value="ECO:0007669"/>
    <property type="project" value="UniProtKB-ARBA"/>
</dbReference>
<reference evidence="15" key="1">
    <citation type="submission" date="2016-10" db="EMBL/GenBank/DDBJ databases">
        <authorList>
            <person name="Varghese N."/>
            <person name="Submissions S."/>
        </authorList>
    </citation>
    <scope>NUCLEOTIDE SEQUENCE [LARGE SCALE GENOMIC DNA]</scope>
    <source>
        <strain evidence="15">CGMCC 1.10657</strain>
    </source>
</reference>
<dbReference type="InterPro" id="IPR020904">
    <property type="entry name" value="Sc_DH/Rdtase_CS"/>
</dbReference>
<dbReference type="PROSITE" id="PS00061">
    <property type="entry name" value="ADH_SHORT"/>
    <property type="match status" value="1"/>
</dbReference>
<feature type="active site" description="Proton acceptor" evidence="10">
    <location>
        <position position="158"/>
    </location>
</feature>
<dbReference type="CDD" id="cd05333">
    <property type="entry name" value="BKR_SDR_c"/>
    <property type="match status" value="1"/>
</dbReference>
<organism evidence="14 15">
    <name type="scientific">Microbulbifer marinus</name>
    <dbReference type="NCBI Taxonomy" id="658218"/>
    <lineage>
        <taxon>Bacteria</taxon>
        <taxon>Pseudomonadati</taxon>
        <taxon>Pseudomonadota</taxon>
        <taxon>Gammaproteobacteria</taxon>
        <taxon>Cellvibrionales</taxon>
        <taxon>Microbulbiferaceae</taxon>
        <taxon>Microbulbifer</taxon>
    </lineage>
</organism>
<dbReference type="PRINTS" id="PR00081">
    <property type="entry name" value="GDHRDH"/>
</dbReference>
<evidence type="ECO:0000256" key="1">
    <source>
        <dbReference type="ARBA" id="ARBA00002607"/>
    </source>
</evidence>
<gene>
    <name evidence="14" type="ORF">SAMN05216562_0596</name>
</gene>
<evidence type="ECO:0000313" key="15">
    <source>
        <dbReference type="Proteomes" id="UP000198658"/>
    </source>
</evidence>
<evidence type="ECO:0000259" key="13">
    <source>
        <dbReference type="SMART" id="SM00822"/>
    </source>
</evidence>
<comment type="catalytic activity">
    <reaction evidence="12">
        <text>a (3R)-hydroxyacyl-[ACP] + NADP(+) = a 3-oxoacyl-[ACP] + NADPH + H(+)</text>
        <dbReference type="Rhea" id="RHEA:17397"/>
        <dbReference type="Rhea" id="RHEA-COMP:9916"/>
        <dbReference type="Rhea" id="RHEA-COMP:9945"/>
        <dbReference type="ChEBI" id="CHEBI:15378"/>
        <dbReference type="ChEBI" id="CHEBI:57783"/>
        <dbReference type="ChEBI" id="CHEBI:58349"/>
        <dbReference type="ChEBI" id="CHEBI:78776"/>
        <dbReference type="ChEBI" id="CHEBI:78827"/>
        <dbReference type="EC" id="1.1.1.100"/>
    </reaction>
</comment>
<keyword evidence="8 12" id="KW-0443">Lipid metabolism</keyword>
<feature type="binding site" evidence="11">
    <location>
        <position position="41"/>
    </location>
    <ligand>
        <name>NADP(+)</name>
        <dbReference type="ChEBI" id="CHEBI:58349"/>
    </ligand>
</feature>
<feature type="binding site" evidence="11">
    <location>
        <begin position="158"/>
        <end position="162"/>
    </location>
    <ligand>
        <name>NADP(+)</name>
        <dbReference type="ChEBI" id="CHEBI:58349"/>
    </ligand>
</feature>
<dbReference type="GO" id="GO:0004316">
    <property type="term" value="F:3-oxoacyl-[acyl-carrier-protein] reductase (NADPH) activity"/>
    <property type="evidence" value="ECO:0007669"/>
    <property type="project" value="UniProtKB-UniRule"/>
</dbReference>
<dbReference type="PANTHER" id="PTHR42879">
    <property type="entry name" value="3-OXOACYL-(ACYL-CARRIER-PROTEIN) REDUCTASE"/>
    <property type="match status" value="1"/>
</dbReference>
<evidence type="ECO:0000256" key="5">
    <source>
        <dbReference type="ARBA" id="ARBA00022832"/>
    </source>
</evidence>
<feature type="binding site" evidence="11">
    <location>
        <position position="93"/>
    </location>
    <ligand>
        <name>NADP(+)</name>
        <dbReference type="ChEBI" id="CHEBI:58349"/>
    </ligand>
</feature>
<dbReference type="AlphaFoldDB" id="A0A1H3W6M4"/>
<evidence type="ECO:0000256" key="7">
    <source>
        <dbReference type="ARBA" id="ARBA00023002"/>
    </source>
</evidence>
<name>A0A1H3W6M4_9GAMM</name>
<dbReference type="STRING" id="658218.SAMN05216562_0596"/>
<feature type="binding site" evidence="11">
    <location>
        <position position="191"/>
    </location>
    <ligand>
        <name>NADP(+)</name>
        <dbReference type="ChEBI" id="CHEBI:58349"/>
    </ligand>
</feature>
<dbReference type="InterPro" id="IPR002347">
    <property type="entry name" value="SDR_fam"/>
</dbReference>
<dbReference type="EC" id="1.1.1.100" evidence="12"/>
<evidence type="ECO:0000256" key="3">
    <source>
        <dbReference type="ARBA" id="ARBA00006484"/>
    </source>
</evidence>
<dbReference type="NCBIfam" id="TIGR01830">
    <property type="entry name" value="3oxo_ACP_reduc"/>
    <property type="match status" value="1"/>
</dbReference>
<keyword evidence="7 12" id="KW-0560">Oxidoreductase</keyword>
<feature type="domain" description="Ketoreductase" evidence="13">
    <location>
        <begin position="10"/>
        <end position="189"/>
    </location>
</feature>
<comment type="pathway">
    <text evidence="2 12">Lipid metabolism; fatty acid biosynthesis.</text>
</comment>
<dbReference type="Proteomes" id="UP000198658">
    <property type="component" value="Unassembled WGS sequence"/>
</dbReference>
<dbReference type="UniPathway" id="UPA00094"/>
<dbReference type="NCBIfam" id="NF004197">
    <property type="entry name" value="PRK05653.1-1"/>
    <property type="match status" value="1"/>
</dbReference>
<keyword evidence="5 12" id="KW-0276">Fatty acid metabolism</keyword>
<dbReference type="InterPro" id="IPR011284">
    <property type="entry name" value="3oxo_ACP_reduc"/>
</dbReference>
<keyword evidence="4 12" id="KW-0444">Lipid biosynthesis</keyword>
<dbReference type="FunFam" id="3.40.50.720:FF:000037">
    <property type="entry name" value="3-oxoacyl-[acyl-carrier-protein] reductase FabG"/>
    <property type="match status" value="1"/>
</dbReference>
<feature type="binding site" evidence="11">
    <location>
        <begin position="16"/>
        <end position="19"/>
    </location>
    <ligand>
        <name>NADP(+)</name>
        <dbReference type="ChEBI" id="CHEBI:58349"/>
    </ligand>
</feature>
<dbReference type="SMART" id="SM00822">
    <property type="entry name" value="PKS_KR"/>
    <property type="match status" value="1"/>
</dbReference>
<dbReference type="PRINTS" id="PR00080">
    <property type="entry name" value="SDRFAMILY"/>
</dbReference>
<keyword evidence="15" id="KW-1185">Reference proteome</keyword>
<comment type="subunit">
    <text evidence="12">Homotetramer.</text>
</comment>
<evidence type="ECO:0000256" key="4">
    <source>
        <dbReference type="ARBA" id="ARBA00022516"/>
    </source>
</evidence>